<dbReference type="InterPro" id="IPR043502">
    <property type="entry name" value="DNA/RNA_pol_sf"/>
</dbReference>
<feature type="region of interest" description="Disordered" evidence="1">
    <location>
        <begin position="325"/>
        <end position="351"/>
    </location>
</feature>
<dbReference type="PANTHER" id="PTHR47331:SF5">
    <property type="entry name" value="RIBONUCLEASE H"/>
    <property type="match status" value="1"/>
</dbReference>
<dbReference type="InterPro" id="IPR043128">
    <property type="entry name" value="Rev_trsase/Diguanyl_cyclase"/>
</dbReference>
<protein>
    <recommendedName>
        <fullName evidence="2">Reverse transcriptase domain-containing protein</fullName>
    </recommendedName>
</protein>
<dbReference type="STRING" id="990121.A0A0V0ZSW4"/>
<dbReference type="EMBL" id="JYDQ01000091">
    <property type="protein sequence ID" value="KRY15691.1"/>
    <property type="molecule type" value="Genomic_DNA"/>
</dbReference>
<feature type="compositionally biased region" description="Low complexity" evidence="1">
    <location>
        <begin position="126"/>
        <end position="143"/>
    </location>
</feature>
<proteinExistence type="predicted"/>
<dbReference type="Gene3D" id="3.10.10.10">
    <property type="entry name" value="HIV Type 1 Reverse Transcriptase, subunit A, domain 1"/>
    <property type="match status" value="1"/>
</dbReference>
<name>A0A0V0ZSW4_9BILA</name>
<feature type="region of interest" description="Disordered" evidence="1">
    <location>
        <begin position="1"/>
        <end position="33"/>
    </location>
</feature>
<dbReference type="InterPro" id="IPR005312">
    <property type="entry name" value="DUF1759"/>
</dbReference>
<reference evidence="3 4" key="1">
    <citation type="submission" date="2015-01" db="EMBL/GenBank/DDBJ databases">
        <title>Evolution of Trichinella species and genotypes.</title>
        <authorList>
            <person name="Korhonen P.K."/>
            <person name="Edoardo P."/>
            <person name="Giuseppe L.R."/>
            <person name="Gasser R.B."/>
        </authorList>
    </citation>
    <scope>NUCLEOTIDE SEQUENCE [LARGE SCALE GENOMIC DNA]</scope>
    <source>
        <strain evidence="3">ISS2496</strain>
    </source>
</reference>
<dbReference type="PANTHER" id="PTHR47331">
    <property type="entry name" value="PHD-TYPE DOMAIN-CONTAINING PROTEIN"/>
    <property type="match status" value="1"/>
</dbReference>
<evidence type="ECO:0000259" key="2">
    <source>
        <dbReference type="Pfam" id="PF00078"/>
    </source>
</evidence>
<accession>A0A0V0ZSW4</accession>
<feature type="region of interest" description="Disordered" evidence="1">
    <location>
        <begin position="115"/>
        <end position="145"/>
    </location>
</feature>
<evidence type="ECO:0000256" key="1">
    <source>
        <dbReference type="SAM" id="MobiDB-lite"/>
    </source>
</evidence>
<comment type="caution">
    <text evidence="3">The sequence shown here is derived from an EMBL/GenBank/DDBJ whole genome shotgun (WGS) entry which is preliminary data.</text>
</comment>
<evidence type="ECO:0000313" key="3">
    <source>
        <dbReference type="EMBL" id="KRY15691.1"/>
    </source>
</evidence>
<gene>
    <name evidence="3" type="ORF">T12_1127</name>
</gene>
<feature type="region of interest" description="Disordered" evidence="1">
    <location>
        <begin position="391"/>
        <end position="415"/>
    </location>
</feature>
<dbReference type="Proteomes" id="UP000054783">
    <property type="component" value="Unassembled WGS sequence"/>
</dbReference>
<feature type="domain" description="Reverse transcriptase" evidence="2">
    <location>
        <begin position="719"/>
        <end position="843"/>
    </location>
</feature>
<dbReference type="Pfam" id="PF03564">
    <property type="entry name" value="DUF1759"/>
    <property type="match status" value="1"/>
</dbReference>
<feature type="compositionally biased region" description="Low complexity" evidence="1">
    <location>
        <begin position="1"/>
        <end position="24"/>
    </location>
</feature>
<dbReference type="AlphaFoldDB" id="A0A0V0ZSW4"/>
<keyword evidence="4" id="KW-1185">Reference proteome</keyword>
<dbReference type="SUPFAM" id="SSF56672">
    <property type="entry name" value="DNA/RNA polymerases"/>
    <property type="match status" value="1"/>
</dbReference>
<dbReference type="Gene3D" id="3.30.70.270">
    <property type="match status" value="1"/>
</dbReference>
<organism evidence="3 4">
    <name type="scientific">Trichinella patagoniensis</name>
    <dbReference type="NCBI Taxonomy" id="990121"/>
    <lineage>
        <taxon>Eukaryota</taxon>
        <taxon>Metazoa</taxon>
        <taxon>Ecdysozoa</taxon>
        <taxon>Nematoda</taxon>
        <taxon>Enoplea</taxon>
        <taxon>Dorylaimia</taxon>
        <taxon>Trichinellida</taxon>
        <taxon>Trichinellidae</taxon>
        <taxon>Trichinella</taxon>
    </lineage>
</organism>
<evidence type="ECO:0000313" key="4">
    <source>
        <dbReference type="Proteomes" id="UP000054783"/>
    </source>
</evidence>
<dbReference type="CDD" id="cd01644">
    <property type="entry name" value="RT_pepA17"/>
    <property type="match status" value="1"/>
</dbReference>
<dbReference type="Pfam" id="PF00078">
    <property type="entry name" value="RVT_1"/>
    <property type="match status" value="1"/>
</dbReference>
<sequence length="874" mass="99195">MDAASDTTSNRTSSTNDSTRNMTSPRSRTRTYDAEGSALKYWIDRLQGLCAGPTDIEAIREATKTLGRTTQLFFESRQRHLNSLPEEERHPAIIEFDELIDKLETTQRQADELLATAETSSSAEITQPPATKNNNPKTNSTRPIPKLPTFDGDILQFKAFWDQFNAAVHRREDLEDVTKFVHLRSCLAGAALHAISGVTTAAENYPAVVQLLHDRFYRVSDILDAHILKIFSVTKEVVKGKEGLLALHDKLYGHLLELKAIGRDLDTAVSGFRMALPQLVSQLPKNIQSRWKDQCGKSAEVLTSQTFLDFLAEQARCAVDLVQSTQGERISSPTHKHTLKENQRKRSRPPRQTIGAFHTSLHPTCPVCQGEHRVTHRGWRTHHLFTSLATRKQTPLPEGLDDTNAPPRKNARPESSLVRMAESITVKGIGGIHCTLTLARRVRFRLSPVKANDHDLDVELIEASTLPQICDDIQSVPVRCDNWKHLQHLRIPEEQDEKLPVHVLIGVDSYGRSFGEKILRGNPTEPVAIETTLGWVAFGPVNPQSAHQYRFHCAQREDNMECTLKKFWELESIGMQQQEDKTTQDAISRQFLDTLTHNGSRYSVGLLWKPGVVQLPDNYALAERRLRSVERRLRKDPTKQREYSAVIEEYLRNGWAEEVTTQIGQPGKTWYLPHHAVYKMADGQTKCRVVFDGSAKCAGVSLNDHLETGPNLQADLVSILLRFRQYRIAVQADIEKMYLQVRLRAEDRDACRFLWRDCRSDAPPRRYRLTRVCFGLACSPYLAIKVIKTHAELNPEESNETVRKALANMYVDDMVMSCDKEAEVRDLIRRVPMFLGKGGFHLKKWASNQKELLSVLPRRPKGTRKNPRGLMEEG</sequence>
<dbReference type="InterPro" id="IPR000477">
    <property type="entry name" value="RT_dom"/>
</dbReference>